<name>A0A915IQM8_ROMCU</name>
<organism evidence="1 2">
    <name type="scientific">Romanomermis culicivorax</name>
    <name type="common">Nematode worm</name>
    <dbReference type="NCBI Taxonomy" id="13658"/>
    <lineage>
        <taxon>Eukaryota</taxon>
        <taxon>Metazoa</taxon>
        <taxon>Ecdysozoa</taxon>
        <taxon>Nematoda</taxon>
        <taxon>Enoplea</taxon>
        <taxon>Dorylaimia</taxon>
        <taxon>Mermithida</taxon>
        <taxon>Mermithoidea</taxon>
        <taxon>Mermithidae</taxon>
        <taxon>Romanomermis</taxon>
    </lineage>
</organism>
<protein>
    <submittedName>
        <fullName evidence="2">Uncharacterized protein</fullName>
    </submittedName>
</protein>
<dbReference type="AlphaFoldDB" id="A0A915IQM8"/>
<reference evidence="2" key="1">
    <citation type="submission" date="2022-11" db="UniProtKB">
        <authorList>
            <consortium name="WormBaseParasite"/>
        </authorList>
    </citation>
    <scope>IDENTIFICATION</scope>
</reference>
<dbReference type="WBParaSite" id="nRc.2.0.1.t16175-RA">
    <property type="protein sequence ID" value="nRc.2.0.1.t16175-RA"/>
    <property type="gene ID" value="nRc.2.0.1.g16175"/>
</dbReference>
<sequence length="70" mass="8052">MKDNIDDYDNVPNLSTMAFNQTMLKLCQSSLENVLKDSNARLDSHYLIAKNLAKMNMKVGNDMVIYCHRI</sequence>
<keyword evidence="1" id="KW-1185">Reference proteome</keyword>
<accession>A0A915IQM8</accession>
<evidence type="ECO:0000313" key="2">
    <source>
        <dbReference type="WBParaSite" id="nRc.2.0.1.t16175-RA"/>
    </source>
</evidence>
<evidence type="ECO:0000313" key="1">
    <source>
        <dbReference type="Proteomes" id="UP000887565"/>
    </source>
</evidence>
<proteinExistence type="predicted"/>
<dbReference type="Proteomes" id="UP000887565">
    <property type="component" value="Unplaced"/>
</dbReference>